<gene>
    <name evidence="3" type="primary">BLOC1S2</name>
</gene>
<dbReference type="GO" id="GO:0000930">
    <property type="term" value="C:gamma-tubulin complex"/>
    <property type="evidence" value="ECO:0007669"/>
    <property type="project" value="TreeGrafter"/>
</dbReference>
<accession>T2MB39</accession>
<feature type="non-terminal residue" evidence="3">
    <location>
        <position position="1"/>
    </location>
</feature>
<dbReference type="PANTHER" id="PTHR46479">
    <property type="entry name" value="BIOGENESIS OF LYSOSOME-RELATED ORGANELLES COMPLEX 1 SUBUNIT 2"/>
    <property type="match status" value="1"/>
</dbReference>
<evidence type="ECO:0000256" key="1">
    <source>
        <dbReference type="ARBA" id="ARBA00008468"/>
    </source>
</evidence>
<protein>
    <submittedName>
        <fullName evidence="3">Biogenesis of lysosome-related organelles complex 1 subunit 2</fullName>
    </submittedName>
</protein>
<proteinExistence type="evidence at transcript level"/>
<feature type="compositionally biased region" description="Low complexity" evidence="2">
    <location>
        <begin position="44"/>
        <end position="61"/>
    </location>
</feature>
<comment type="similarity">
    <text evidence="1">Belongs to the BLOC1S2 family.</text>
</comment>
<dbReference type="GO" id="GO:0043015">
    <property type="term" value="F:gamma-tubulin binding"/>
    <property type="evidence" value="ECO:0007669"/>
    <property type="project" value="TreeGrafter"/>
</dbReference>
<dbReference type="GO" id="GO:0032418">
    <property type="term" value="P:lysosome localization"/>
    <property type="evidence" value="ECO:0007669"/>
    <property type="project" value="TreeGrafter"/>
</dbReference>
<dbReference type="EMBL" id="HAAD01003132">
    <property type="protein sequence ID" value="CDG69364.1"/>
    <property type="molecule type" value="mRNA"/>
</dbReference>
<dbReference type="GO" id="GO:0099078">
    <property type="term" value="C:BORC complex"/>
    <property type="evidence" value="ECO:0007669"/>
    <property type="project" value="TreeGrafter"/>
</dbReference>
<dbReference type="InterPro" id="IPR019269">
    <property type="entry name" value="BLOC1_su2"/>
</dbReference>
<sequence>EYLEFNLKYLHLKMSDFELDGKTVTSSECNLEADIISSLNQLHDTSTTSEESNSSLSDLASPEMSNESKSLRFQQKGDLCDGLEESCKQMTEAVVSYLNGELTATVSDYQLLTKMNTLAADKYQEMSLSTNTLISKMVELNESYKLLQPYLIQIDLLEESVNTLEQTAYKLDSYSKQLETKFKKMEWK</sequence>
<reference evidence="3" key="1">
    <citation type="journal article" date="2013" name="Genome Biol. Evol.">
        <title>Punctuated emergences of genetic and phenotypic innovations in eumetazoan, bilaterian, euteleostome, and hominidae ancestors.</title>
        <authorList>
            <person name="Wenger Y."/>
            <person name="Galliot B."/>
        </authorList>
    </citation>
    <scope>NUCLEOTIDE SEQUENCE</scope>
    <source>
        <tissue evidence="3">Whole animals</tissue>
    </source>
</reference>
<organism evidence="3">
    <name type="scientific">Hydra vulgaris</name>
    <name type="common">Hydra</name>
    <name type="synonym">Hydra attenuata</name>
    <dbReference type="NCBI Taxonomy" id="6087"/>
    <lineage>
        <taxon>Eukaryota</taxon>
        <taxon>Metazoa</taxon>
        <taxon>Cnidaria</taxon>
        <taxon>Hydrozoa</taxon>
        <taxon>Hydroidolina</taxon>
        <taxon>Anthoathecata</taxon>
        <taxon>Aplanulata</taxon>
        <taxon>Hydridae</taxon>
        <taxon>Hydra</taxon>
    </lineage>
</organism>
<dbReference type="AlphaFoldDB" id="T2MB39"/>
<dbReference type="PANTHER" id="PTHR46479:SF1">
    <property type="entry name" value="BIOGENESIS OF LYSOSOME-RELATED ORGANELLES COMPLEX 1 SUBUNIT 2"/>
    <property type="match status" value="1"/>
</dbReference>
<dbReference type="OrthoDB" id="244061at2759"/>
<dbReference type="GO" id="GO:0031083">
    <property type="term" value="C:BLOC-1 complex"/>
    <property type="evidence" value="ECO:0007669"/>
    <property type="project" value="TreeGrafter"/>
</dbReference>
<dbReference type="GO" id="GO:0016197">
    <property type="term" value="P:endosomal transport"/>
    <property type="evidence" value="ECO:0007669"/>
    <property type="project" value="TreeGrafter"/>
</dbReference>
<evidence type="ECO:0000256" key="2">
    <source>
        <dbReference type="SAM" id="MobiDB-lite"/>
    </source>
</evidence>
<evidence type="ECO:0000313" key="3">
    <source>
        <dbReference type="EMBL" id="CDG69364.1"/>
    </source>
</evidence>
<dbReference type="Pfam" id="PF10046">
    <property type="entry name" value="BLOC1_2"/>
    <property type="match status" value="1"/>
</dbReference>
<name>T2MB39_HYDVU</name>
<feature type="region of interest" description="Disordered" evidence="2">
    <location>
        <begin position="43"/>
        <end position="68"/>
    </location>
</feature>